<proteinExistence type="predicted"/>
<evidence type="ECO:0000313" key="1">
    <source>
        <dbReference type="EMBL" id="CAH6720226.1"/>
    </source>
</evidence>
<comment type="caution">
    <text evidence="1">The sequence shown here is derived from an EMBL/GenBank/DDBJ whole genome shotgun (WGS) entry which is preliminary data.</text>
</comment>
<keyword evidence="2" id="KW-1185">Reference proteome</keyword>
<sequence>MPQEKSTPPMTQIDLKPSFKTVSGKPLLMGTGSGTKWKDMKRADASTAKIVEDQIKMTLDQGFYHIDTAEFYTTEEEVGNAVKTAKLNREDIWITTKYGPMSKTSGPVEALQNGLKALQMSYVDAYFIHVNKFAVATNGLTLETCWKQMCECKKLGLTRYLGVSNFSVESLEIVTKISKEYGDDYLPKFNQVEFHPYLQNQWPGLYDYCQSHDILIEAYGPLTPLSRIETPHPLTAILAELAKKYGKTDAQLLLRWTLQKNVLPITTSSNPERIKQALEVYDFELAEEDFDLIDKVDFVHQAFTFVKK</sequence>
<evidence type="ECO:0000313" key="2">
    <source>
        <dbReference type="Proteomes" id="UP001152531"/>
    </source>
</evidence>
<protein>
    <submittedName>
        <fullName evidence="1">NADPH-dependent conjugated polyketone reductase C2</fullName>
    </submittedName>
</protein>
<accession>A0ACA9Y5L9</accession>
<name>A0ACA9Y5L9_9ASCO</name>
<dbReference type="Proteomes" id="UP001152531">
    <property type="component" value="Unassembled WGS sequence"/>
</dbReference>
<reference evidence="1" key="1">
    <citation type="submission" date="2022-06" db="EMBL/GenBank/DDBJ databases">
        <authorList>
            <person name="Legras J.-L."/>
            <person name="Devillers H."/>
            <person name="Grondin C."/>
        </authorList>
    </citation>
    <scope>NUCLEOTIDE SEQUENCE</scope>
    <source>
        <strain evidence="1">CLIB 1444</strain>
    </source>
</reference>
<dbReference type="EMBL" id="CALSDN010000003">
    <property type="protein sequence ID" value="CAH6720226.1"/>
    <property type="molecule type" value="Genomic_DNA"/>
</dbReference>
<gene>
    <name evidence="1" type="ORF">CLIB1444_03S07206</name>
</gene>
<organism evidence="1 2">
    <name type="scientific">[Candida] jaroonii</name>
    <dbReference type="NCBI Taxonomy" id="467808"/>
    <lineage>
        <taxon>Eukaryota</taxon>
        <taxon>Fungi</taxon>
        <taxon>Dikarya</taxon>
        <taxon>Ascomycota</taxon>
        <taxon>Saccharomycotina</taxon>
        <taxon>Pichiomycetes</taxon>
        <taxon>Debaryomycetaceae</taxon>
        <taxon>Yamadazyma</taxon>
    </lineage>
</organism>